<organism evidence="1 2">
    <name type="scientific">Anaerovirgula multivorans</name>
    <dbReference type="NCBI Taxonomy" id="312168"/>
    <lineage>
        <taxon>Bacteria</taxon>
        <taxon>Bacillati</taxon>
        <taxon>Bacillota</taxon>
        <taxon>Clostridia</taxon>
        <taxon>Peptostreptococcales</taxon>
        <taxon>Natronincolaceae</taxon>
        <taxon>Anaerovirgula</taxon>
    </lineage>
</organism>
<dbReference type="AlphaFoldDB" id="A0A239CSF0"/>
<gene>
    <name evidence="1" type="ORF">SAMN05446037_1006130</name>
</gene>
<accession>A0A239CSF0</accession>
<dbReference type="RefSeq" id="WP_089282375.1">
    <property type="nucleotide sequence ID" value="NZ_FZOJ01000006.1"/>
</dbReference>
<sequence>MVRINAAKVDKYLHITEEKKKEWLRLFPFLEFDRFGRASVGNIQVDDTALAEELYNFVLSESFFNAIKIWENKNELKLPNYFDIALKRFNCGTTRLVANSEVYLCSTAGGEDKHMRLSKILAQIQAIWEKETCPEYSELRKEIKKLRKEGLTFSNSLELVDLSEKKKSLEIGNFYVAYDHFQNAIKKGTEMWLSINPLDLITSSGNQGDNPTRFDSCWSLEMELASDEIHVDRSGCHSSGSACLNMGRITNRGILFIKNGRTLNVPGTDFDFIGYSERSHVWLDEICGNSSLFLERVYPSKCYERRRDWFEALTKSGFDVKEESCNTEEFDYQDSENLNNYSNKSGGALFLDNVAITSGTLYYLNGCRMDYDYDDNIDGIIEAVYCCECGDSTDSDDRYEVGGNIYCSYCFNDRYVSCQYCGEPVEINNAIEIEGYYYCEYHANVRGCQCEGCGEWAYTEHMEEYNGDYYCRSCFDEHHTYCANCGEAVSYNDAVELEYEYYCEDCVSVYSSCGSKYPVSDGYFVCKNCTNEGVA</sequence>
<evidence type="ECO:0000313" key="2">
    <source>
        <dbReference type="Proteomes" id="UP000198304"/>
    </source>
</evidence>
<proteinExistence type="predicted"/>
<keyword evidence="2" id="KW-1185">Reference proteome</keyword>
<dbReference type="Proteomes" id="UP000198304">
    <property type="component" value="Unassembled WGS sequence"/>
</dbReference>
<evidence type="ECO:0000313" key="1">
    <source>
        <dbReference type="EMBL" id="SNS23095.1"/>
    </source>
</evidence>
<protein>
    <submittedName>
        <fullName evidence="1">Uncharacterized protein</fullName>
    </submittedName>
</protein>
<dbReference type="Gene3D" id="2.10.110.10">
    <property type="entry name" value="Cysteine Rich Protein"/>
    <property type="match status" value="1"/>
</dbReference>
<reference evidence="1 2" key="1">
    <citation type="submission" date="2017-06" db="EMBL/GenBank/DDBJ databases">
        <authorList>
            <person name="Kim H.J."/>
            <person name="Triplett B.A."/>
        </authorList>
    </citation>
    <scope>NUCLEOTIDE SEQUENCE [LARGE SCALE GENOMIC DNA]</scope>
    <source>
        <strain evidence="1 2">SCA</strain>
    </source>
</reference>
<name>A0A239CSF0_9FIRM</name>
<dbReference type="EMBL" id="FZOJ01000006">
    <property type="protein sequence ID" value="SNS23095.1"/>
    <property type="molecule type" value="Genomic_DNA"/>
</dbReference>